<feature type="domain" description="Disease resistance protein winged helix" evidence="9">
    <location>
        <begin position="427"/>
        <end position="498"/>
    </location>
</feature>
<keyword evidence="3" id="KW-0677">Repeat</keyword>
<dbReference type="GO" id="GO:0002758">
    <property type="term" value="P:innate immune response-activating signaling pathway"/>
    <property type="evidence" value="ECO:0007669"/>
    <property type="project" value="UniProtKB-ARBA"/>
</dbReference>
<evidence type="ECO:0000256" key="3">
    <source>
        <dbReference type="ARBA" id="ARBA00022737"/>
    </source>
</evidence>
<dbReference type="InterPro" id="IPR058922">
    <property type="entry name" value="WHD_DRP"/>
</dbReference>
<comment type="caution">
    <text evidence="11">The sequence shown here is derived from an EMBL/GenBank/DDBJ whole genome shotgun (WGS) entry which is preliminary data.</text>
</comment>
<evidence type="ECO:0000259" key="8">
    <source>
        <dbReference type="Pfam" id="PF18052"/>
    </source>
</evidence>
<dbReference type="PANTHER" id="PTHR23155">
    <property type="entry name" value="DISEASE RESISTANCE PROTEIN RP"/>
    <property type="match status" value="1"/>
</dbReference>
<evidence type="ECO:0000256" key="6">
    <source>
        <dbReference type="ARBA" id="ARBA00023054"/>
    </source>
</evidence>
<evidence type="ECO:0000313" key="11">
    <source>
        <dbReference type="EMBL" id="KAG2571913.1"/>
    </source>
</evidence>
<evidence type="ECO:0000256" key="2">
    <source>
        <dbReference type="ARBA" id="ARBA00022614"/>
    </source>
</evidence>
<dbReference type="SUPFAM" id="SSF52058">
    <property type="entry name" value="L domain-like"/>
    <property type="match status" value="1"/>
</dbReference>
<keyword evidence="4" id="KW-0547">Nucleotide-binding</keyword>
<keyword evidence="6" id="KW-0175">Coiled coil</keyword>
<comment type="similarity">
    <text evidence="1">Belongs to the disease resistance NB-LRR family.</text>
</comment>
<dbReference type="PANTHER" id="PTHR23155:SF906">
    <property type="entry name" value="OS08G0205100 PROTEIN"/>
    <property type="match status" value="1"/>
</dbReference>
<dbReference type="PRINTS" id="PR00364">
    <property type="entry name" value="DISEASERSIST"/>
</dbReference>
<dbReference type="SUPFAM" id="SSF52540">
    <property type="entry name" value="P-loop containing nucleoside triphosphate hydrolases"/>
    <property type="match status" value="1"/>
</dbReference>
<dbReference type="Pfam" id="PF00931">
    <property type="entry name" value="NB-ARC"/>
    <property type="match status" value="1"/>
</dbReference>
<dbReference type="InterPro" id="IPR036388">
    <property type="entry name" value="WH-like_DNA-bd_sf"/>
</dbReference>
<dbReference type="Pfam" id="PF23598">
    <property type="entry name" value="LRR_14"/>
    <property type="match status" value="1"/>
</dbReference>
<keyword evidence="2" id="KW-0433">Leucine-rich repeat</keyword>
<evidence type="ECO:0000259" key="7">
    <source>
        <dbReference type="Pfam" id="PF00931"/>
    </source>
</evidence>
<dbReference type="FunFam" id="1.10.10.10:FF:000322">
    <property type="entry name" value="Probable disease resistance protein At1g63360"/>
    <property type="match status" value="1"/>
</dbReference>
<gene>
    <name evidence="11" type="ORF">PVAP13_7KG120865</name>
</gene>
<dbReference type="InterPro" id="IPR041118">
    <property type="entry name" value="Rx_N"/>
</dbReference>
<dbReference type="Pfam" id="PF18052">
    <property type="entry name" value="Rx_N"/>
    <property type="match status" value="1"/>
</dbReference>
<reference evidence="11" key="1">
    <citation type="submission" date="2020-05" db="EMBL/GenBank/DDBJ databases">
        <title>WGS assembly of Panicum virgatum.</title>
        <authorList>
            <person name="Lovell J.T."/>
            <person name="Jenkins J."/>
            <person name="Shu S."/>
            <person name="Juenger T.E."/>
            <person name="Schmutz J."/>
        </authorList>
    </citation>
    <scope>NUCLEOTIDE SEQUENCE</scope>
    <source>
        <strain evidence="11">AP13</strain>
    </source>
</reference>
<evidence type="ECO:0000259" key="10">
    <source>
        <dbReference type="Pfam" id="PF23598"/>
    </source>
</evidence>
<protein>
    <submittedName>
        <fullName evidence="11">Uncharacterized protein</fullName>
    </submittedName>
</protein>
<dbReference type="InterPro" id="IPR044974">
    <property type="entry name" value="Disease_R_plants"/>
</dbReference>
<dbReference type="InterPro" id="IPR055414">
    <property type="entry name" value="LRR_R13L4/SHOC2-like"/>
</dbReference>
<dbReference type="InterPro" id="IPR042197">
    <property type="entry name" value="Apaf_helical"/>
</dbReference>
<keyword evidence="12" id="KW-1185">Reference proteome</keyword>
<evidence type="ECO:0000256" key="4">
    <source>
        <dbReference type="ARBA" id="ARBA00022741"/>
    </source>
</evidence>
<dbReference type="InterPro" id="IPR032675">
    <property type="entry name" value="LRR_dom_sf"/>
</dbReference>
<evidence type="ECO:0000256" key="1">
    <source>
        <dbReference type="ARBA" id="ARBA00008894"/>
    </source>
</evidence>
<organism evidence="11 12">
    <name type="scientific">Panicum virgatum</name>
    <name type="common">Blackwell switchgrass</name>
    <dbReference type="NCBI Taxonomy" id="38727"/>
    <lineage>
        <taxon>Eukaryota</taxon>
        <taxon>Viridiplantae</taxon>
        <taxon>Streptophyta</taxon>
        <taxon>Embryophyta</taxon>
        <taxon>Tracheophyta</taxon>
        <taxon>Spermatophyta</taxon>
        <taxon>Magnoliopsida</taxon>
        <taxon>Liliopsida</taxon>
        <taxon>Poales</taxon>
        <taxon>Poaceae</taxon>
        <taxon>PACMAD clade</taxon>
        <taxon>Panicoideae</taxon>
        <taxon>Panicodae</taxon>
        <taxon>Paniceae</taxon>
        <taxon>Panicinae</taxon>
        <taxon>Panicum</taxon>
        <taxon>Panicum sect. Hiantes</taxon>
    </lineage>
</organism>
<dbReference type="EMBL" id="CM029049">
    <property type="protein sequence ID" value="KAG2571913.1"/>
    <property type="molecule type" value="Genomic_DNA"/>
</dbReference>
<dbReference type="Gene3D" id="1.10.8.430">
    <property type="entry name" value="Helical domain of apoptotic protease-activating factors"/>
    <property type="match status" value="1"/>
</dbReference>
<dbReference type="InterPro" id="IPR002182">
    <property type="entry name" value="NB-ARC"/>
</dbReference>
<sequence length="879" mass="99522">MEKILVSASTGVMNSLLGKLTTLMGQEYTKLKGLRKEVKFITDELSCMNDLLERLADVEQLDPQTRGWRNQVRDMAYDIEDIIDDFMHHDTRNQSANNDGFIRKTIRRLKTLRAKHHIAGQIQEIKNLVHETSERRTRYRLDECILASSHVAIDQRVVALYANSAGLVGLEGPMNALVNLVADEEQLLKVVSIVGFGGLGKTTLAKELYTKLSWKFQSQAFVSVSQKPDITKLLCSLLSQLGGQQPSHKYELHDLINIIRGRLEHKRYFIIIDDIWDVSAWDVIKCALPENNNGSRVIATTRIHKVANECCSNCRQYVFNMEPLGDNDSRRLFFSRTFGSEEASHQRHKELSVDILKKCSGLPLAIISIASLLASEGNKMKSWEHIHKSLCSMSGAGLNLEGMRQILNLSYSNLPRHLKTCLLYLCMYPEDYTIRKSKLIRRWIAEGFIGETNGQDVWEVASSYFNDLVNRSLVEPFYIHNDGSVRSCKVHDMMLDLILCKSAEENFVTAVNNQAGIAGLCEKARRLSLCSFGPDYDIILPGDISLSPTNISLSQLRSLAIRQEVKYMPLLSEFKFLRVLEASIYPSGALKDRKVDLTGLCKLHLLRYLKIRGCSWCELPTQIRGLQHLETFDIDGDSIPSDIVHLPCLSYLRAGRRVGGLPDGISNMKSLRYLWEFDLANNSTGNIKGLGEMTNLRYLKTTNGLSSTCESVLFSSLGKLCHLKHLHVGYDYGFHSFSGLITLSPFLETLHLTSWWFSRVPNWMQGLHNLCKLSLGVQNLFMDDFAILGELPALSDLCLCFRHPEEMVLIHPAAFPVLMSLTLVCSRSSYAYLTFLDGAMPRLERLYLRVWDRWMEGRPDLIACRDRALDIAQRDHGGG</sequence>
<dbReference type="GO" id="GO:0043531">
    <property type="term" value="F:ADP binding"/>
    <property type="evidence" value="ECO:0007669"/>
    <property type="project" value="InterPro"/>
</dbReference>
<dbReference type="Pfam" id="PF23559">
    <property type="entry name" value="WHD_DRP"/>
    <property type="match status" value="1"/>
</dbReference>
<dbReference type="FunFam" id="3.40.50.300:FF:001091">
    <property type="entry name" value="Probable disease resistance protein At1g61300"/>
    <property type="match status" value="1"/>
</dbReference>
<dbReference type="Proteomes" id="UP000823388">
    <property type="component" value="Chromosome 7K"/>
</dbReference>
<dbReference type="InterPro" id="IPR027417">
    <property type="entry name" value="P-loop_NTPase"/>
</dbReference>
<feature type="domain" description="Disease resistance N-terminal" evidence="8">
    <location>
        <begin position="12"/>
        <end position="99"/>
    </location>
</feature>
<evidence type="ECO:0000256" key="5">
    <source>
        <dbReference type="ARBA" id="ARBA00022821"/>
    </source>
</evidence>
<name>A0A8T0QDM9_PANVG</name>
<dbReference type="Gene3D" id="3.80.10.10">
    <property type="entry name" value="Ribonuclease Inhibitor"/>
    <property type="match status" value="1"/>
</dbReference>
<feature type="domain" description="NB-ARC" evidence="7">
    <location>
        <begin position="174"/>
        <end position="338"/>
    </location>
</feature>
<dbReference type="InterPro" id="IPR038005">
    <property type="entry name" value="RX-like_CC"/>
</dbReference>
<dbReference type="Gene3D" id="1.20.5.4130">
    <property type="match status" value="1"/>
</dbReference>
<dbReference type="GO" id="GO:0009626">
    <property type="term" value="P:plant-type hypersensitive response"/>
    <property type="evidence" value="ECO:0007669"/>
    <property type="project" value="UniProtKB-ARBA"/>
</dbReference>
<dbReference type="Gene3D" id="1.10.10.10">
    <property type="entry name" value="Winged helix-like DNA-binding domain superfamily/Winged helix DNA-binding domain"/>
    <property type="match status" value="1"/>
</dbReference>
<accession>A0A8T0QDM9</accession>
<evidence type="ECO:0000313" key="12">
    <source>
        <dbReference type="Proteomes" id="UP000823388"/>
    </source>
</evidence>
<feature type="domain" description="Disease resistance R13L4/SHOC-2-like LRR" evidence="10">
    <location>
        <begin position="555"/>
        <end position="856"/>
    </location>
</feature>
<proteinExistence type="inferred from homology"/>
<dbReference type="AlphaFoldDB" id="A0A8T0QDM9"/>
<dbReference type="Gene3D" id="3.40.50.300">
    <property type="entry name" value="P-loop containing nucleotide triphosphate hydrolases"/>
    <property type="match status" value="1"/>
</dbReference>
<keyword evidence="5" id="KW-0611">Plant defense</keyword>
<evidence type="ECO:0000259" key="9">
    <source>
        <dbReference type="Pfam" id="PF23559"/>
    </source>
</evidence>
<dbReference type="GO" id="GO:0042742">
    <property type="term" value="P:defense response to bacterium"/>
    <property type="evidence" value="ECO:0007669"/>
    <property type="project" value="UniProtKB-ARBA"/>
</dbReference>
<dbReference type="CDD" id="cd14798">
    <property type="entry name" value="RX-CC_like"/>
    <property type="match status" value="1"/>
</dbReference>